<dbReference type="GO" id="GO:0051792">
    <property type="term" value="P:medium-chain fatty acid biosynthetic process"/>
    <property type="evidence" value="ECO:0007669"/>
    <property type="project" value="TreeGrafter"/>
</dbReference>
<dbReference type="GO" id="GO:0051793">
    <property type="term" value="P:medium-chain fatty acid catabolic process"/>
    <property type="evidence" value="ECO:0007669"/>
    <property type="project" value="TreeGrafter"/>
</dbReference>
<dbReference type="SUPFAM" id="SSF53474">
    <property type="entry name" value="alpha/beta-Hydrolases"/>
    <property type="match status" value="1"/>
</dbReference>
<organism evidence="5">
    <name type="scientific">Aceria tosichella</name>
    <name type="common">wheat curl mite</name>
    <dbReference type="NCBI Taxonomy" id="561515"/>
    <lineage>
        <taxon>Eukaryota</taxon>
        <taxon>Metazoa</taxon>
        <taxon>Ecdysozoa</taxon>
        <taxon>Arthropoda</taxon>
        <taxon>Chelicerata</taxon>
        <taxon>Arachnida</taxon>
        <taxon>Acari</taxon>
        <taxon>Acariformes</taxon>
        <taxon>Trombidiformes</taxon>
        <taxon>Prostigmata</taxon>
        <taxon>Eupodina</taxon>
        <taxon>Eriophyoidea</taxon>
        <taxon>Eriophyidae</taxon>
        <taxon>Eriophyinae</taxon>
        <taxon>Aceriini</taxon>
        <taxon>Aceria</taxon>
    </lineage>
</organism>
<reference evidence="5" key="1">
    <citation type="submission" date="2018-10" db="EMBL/GenBank/DDBJ databases">
        <title>Transcriptome assembly of Aceria tosichella (Wheat curl mite) Type 2.</title>
        <authorList>
            <person name="Scully E.D."/>
            <person name="Geib S.M."/>
            <person name="Palmer N.A."/>
            <person name="Gupta A.K."/>
            <person name="Sarath G."/>
            <person name="Tatineni S."/>
        </authorList>
    </citation>
    <scope>NUCLEOTIDE SEQUENCE</scope>
    <source>
        <strain evidence="5">LincolnNE</strain>
    </source>
</reference>
<feature type="active site" description="Charge relay system" evidence="2">
    <location>
        <position position="326"/>
    </location>
</feature>
<evidence type="ECO:0000259" key="4">
    <source>
        <dbReference type="Pfam" id="PF00561"/>
    </source>
</evidence>
<evidence type="ECO:0000256" key="3">
    <source>
        <dbReference type="SAM" id="Phobius"/>
    </source>
</evidence>
<dbReference type="GO" id="GO:0008126">
    <property type="term" value="F:acetylesterase activity"/>
    <property type="evidence" value="ECO:0007669"/>
    <property type="project" value="TreeGrafter"/>
</dbReference>
<dbReference type="InterPro" id="IPR029058">
    <property type="entry name" value="AB_hydrolase_fold"/>
</dbReference>
<dbReference type="InterPro" id="IPR050960">
    <property type="entry name" value="AB_hydrolase_4_sf"/>
</dbReference>
<evidence type="ECO:0000256" key="1">
    <source>
        <dbReference type="ARBA" id="ARBA00010884"/>
    </source>
</evidence>
<protein>
    <submittedName>
        <fullName evidence="5">Abhydrolase domain-containing protein 3</fullName>
    </submittedName>
</protein>
<feature type="active site" description="Charge relay system" evidence="2">
    <location>
        <position position="197"/>
    </location>
</feature>
<dbReference type="InterPro" id="IPR000073">
    <property type="entry name" value="AB_hydrolase_1"/>
</dbReference>
<sequence length="390" mass="44177">MVSRIKSLIGFFMIGGVVAIASGYTVYFFRVMSTKPEVRFIDNGKFGKFILDKCPIVQQKFSPAWWAASSFMQTVIPSIIRSRHDTMRYTREMLNCPDGGVVSLDWFEGSPASADSPIAVLFPGLIGDSQSEYLRYIVPALKGIGYRVVTFNNRGRGGLELRTPRLYCAANFDDLELAIDSLREKNPNSLIVASGFSMGGMVLTRYLAERGKQAKVDAAMLISANYDLVNGTKHMETGYFNRFVARVMTKELVNVLMSDKEVLARTDKPVQWDKLKDAVSFRELDRYFTCPMWGYNDPEDYFMDATNNDRLPKIQVPTLALNSADDMFSPYATLPLDKLNEAVVFVVTQRGGHLGFMDRYHTPFYGDRLIEQYHKAILEINRPRELLQST</sequence>
<gene>
    <name evidence="5" type="primary">ABHD3_2</name>
    <name evidence="5" type="ORF">g.7653</name>
</gene>
<keyword evidence="3" id="KW-1133">Transmembrane helix</keyword>
<dbReference type="PANTHER" id="PTHR10794:SF63">
    <property type="entry name" value="ALPHA_BETA HYDROLASE 1, ISOFORM A"/>
    <property type="match status" value="1"/>
</dbReference>
<keyword evidence="5" id="KW-0378">Hydrolase</keyword>
<feature type="active site" description="Charge relay system" evidence="2">
    <location>
        <position position="353"/>
    </location>
</feature>
<comment type="similarity">
    <text evidence="1">Belongs to the AB hydrolase superfamily. AB hydrolase 4 family.</text>
</comment>
<feature type="transmembrane region" description="Helical" evidence="3">
    <location>
        <begin position="7"/>
        <end position="29"/>
    </location>
</feature>
<proteinExistence type="inferred from homology"/>
<accession>A0A6G1SB84</accession>
<evidence type="ECO:0000313" key="5">
    <source>
        <dbReference type="EMBL" id="MDE47481.1"/>
    </source>
</evidence>
<dbReference type="Pfam" id="PF00561">
    <property type="entry name" value="Abhydrolase_1"/>
    <property type="match status" value="1"/>
</dbReference>
<evidence type="ECO:0000256" key="2">
    <source>
        <dbReference type="PIRSR" id="PIRSR005211-1"/>
    </source>
</evidence>
<dbReference type="GO" id="GO:0047372">
    <property type="term" value="F:monoacylglycerol lipase activity"/>
    <property type="evidence" value="ECO:0007669"/>
    <property type="project" value="TreeGrafter"/>
</dbReference>
<dbReference type="Gene3D" id="3.40.50.1820">
    <property type="entry name" value="alpha/beta hydrolase"/>
    <property type="match status" value="1"/>
</dbReference>
<feature type="domain" description="AB hydrolase-1" evidence="4">
    <location>
        <begin position="120"/>
        <end position="359"/>
    </location>
</feature>
<dbReference type="PANTHER" id="PTHR10794">
    <property type="entry name" value="ABHYDROLASE DOMAIN-CONTAINING PROTEIN"/>
    <property type="match status" value="1"/>
</dbReference>
<dbReference type="AlphaFoldDB" id="A0A6G1SB84"/>
<name>A0A6G1SB84_9ACAR</name>
<dbReference type="PIRSF" id="PIRSF005211">
    <property type="entry name" value="Ab_hydro_YheT"/>
    <property type="match status" value="1"/>
</dbReference>
<keyword evidence="3" id="KW-0812">Transmembrane</keyword>
<dbReference type="EMBL" id="GGYP01002710">
    <property type="protein sequence ID" value="MDE47481.1"/>
    <property type="molecule type" value="Transcribed_RNA"/>
</dbReference>
<keyword evidence="3" id="KW-0472">Membrane</keyword>
<dbReference type="InterPro" id="IPR012020">
    <property type="entry name" value="ABHD4"/>
</dbReference>